<dbReference type="AlphaFoldDB" id="A0A9P7KJQ4"/>
<sequence length="643" mass="70932">MRITLLKRLVLPPHTLVMDTFMPSRSLLNPKFEGYKLDPMSQEDMVIRSPLEFKPTQATISGKSSFSFQEVQSRITHNHLAVCSESARALYVDSESKVVLIDIDAATLSPSFRVIFELPVIVPSNDLPPRNREYPSAVFISPAAVFVSDGYGLLYALQIQEGRSSKVAGVFSLPDASSRAPFRIHSVHKTSSTLLVAILSSRHYGIEGEVRLQSRERGRSTTDFDIWGVKVDLAGAPSNDAHQLQVLWHRRGQEVPIYTAHCESLEAFLLIGGTRYQEVGHTSAPSYEPSLDEIAPIPRADETFDVDAPEPLKPPPYSWTQSSDSLTIAIPLPSNTLKSQIKILFSPQALTVHVDSQVSTSIPIPCYPAKKLWDTILPSSSYWTWDREAEHSFGLLTLYLDKQHDGTKWPQVFASMNNSEDVDVLETLDPSELWKVREALEKYTTALRDGDDASGLGLGHGVPSLAEGEIDMEVDEVVGRTAYLNWVAENGSIPVWWQTVEGIPFQLLSTPIPGDTEGISLIIKNNLDGIVFSLESQNTAIPAWTHISTFSALSFVLASKQDTRFTFHTSKAVFAFEGGVRDRGGNVYIYRSAPSNMKWANQGILKVGDGYGGSLLGIGVLQWGSFSVILCLTEGELVLIKNP</sequence>
<dbReference type="GO" id="GO:0005634">
    <property type="term" value="C:nucleus"/>
    <property type="evidence" value="ECO:0007669"/>
    <property type="project" value="UniProtKB-SubCell"/>
</dbReference>
<evidence type="ECO:0000256" key="3">
    <source>
        <dbReference type="ARBA" id="ARBA00018915"/>
    </source>
</evidence>
<dbReference type="PANTHER" id="PTHR21664">
    <property type="entry name" value="CHRONIC MYELOGENOUS LEUKEMIA TUMOR ANTIGEN 66"/>
    <property type="match status" value="1"/>
</dbReference>
<comment type="caution">
    <text evidence="7">The sequence shown here is derived from an EMBL/GenBank/DDBJ whole genome shotgun (WGS) entry which is preliminary data.</text>
</comment>
<dbReference type="InterPro" id="IPR007052">
    <property type="entry name" value="CS_dom"/>
</dbReference>
<keyword evidence="8" id="KW-1185">Reference proteome</keyword>
<dbReference type="OrthoDB" id="428655at2759"/>
<dbReference type="Pfam" id="PF04969">
    <property type="entry name" value="CS"/>
    <property type="match status" value="1"/>
</dbReference>
<feature type="domain" description="CS" evidence="6">
    <location>
        <begin position="312"/>
        <end position="413"/>
    </location>
</feature>
<evidence type="ECO:0000256" key="2">
    <source>
        <dbReference type="ARBA" id="ARBA00004496"/>
    </source>
</evidence>
<reference evidence="7" key="2">
    <citation type="submission" date="2021-10" db="EMBL/GenBank/DDBJ databases">
        <title>Phylogenomics reveals ancestral predisposition of the termite-cultivated fungus Termitomyces towards a domesticated lifestyle.</title>
        <authorList>
            <person name="Auxier B."/>
            <person name="Grum-Grzhimaylo A."/>
            <person name="Cardenas M.E."/>
            <person name="Lodge J.D."/>
            <person name="Laessoe T."/>
            <person name="Pedersen O."/>
            <person name="Smith M.E."/>
            <person name="Kuyper T.W."/>
            <person name="Franco-Molano E.A."/>
            <person name="Baroni T.J."/>
            <person name="Aanen D.K."/>
        </authorList>
    </citation>
    <scope>NUCLEOTIDE SEQUENCE</scope>
    <source>
        <strain evidence="7">D49</strain>
    </source>
</reference>
<dbReference type="InterPro" id="IPR037895">
    <property type="entry name" value="NUDCD1"/>
</dbReference>
<dbReference type="InterPro" id="IPR008978">
    <property type="entry name" value="HSP20-like_chaperone"/>
</dbReference>
<evidence type="ECO:0000313" key="8">
    <source>
        <dbReference type="Proteomes" id="UP000717328"/>
    </source>
</evidence>
<gene>
    <name evidence="7" type="ORF">H0H81_003164</name>
</gene>
<dbReference type="Gene3D" id="2.60.40.790">
    <property type="match status" value="1"/>
</dbReference>
<organism evidence="7 8">
    <name type="scientific">Sphagnurus paluster</name>
    <dbReference type="NCBI Taxonomy" id="117069"/>
    <lineage>
        <taxon>Eukaryota</taxon>
        <taxon>Fungi</taxon>
        <taxon>Dikarya</taxon>
        <taxon>Basidiomycota</taxon>
        <taxon>Agaricomycotina</taxon>
        <taxon>Agaricomycetes</taxon>
        <taxon>Agaricomycetidae</taxon>
        <taxon>Agaricales</taxon>
        <taxon>Tricholomatineae</taxon>
        <taxon>Lyophyllaceae</taxon>
        <taxon>Sphagnurus</taxon>
    </lineage>
</organism>
<evidence type="ECO:0000313" key="7">
    <source>
        <dbReference type="EMBL" id="KAG5652903.1"/>
    </source>
</evidence>
<evidence type="ECO:0000256" key="5">
    <source>
        <dbReference type="ARBA" id="ARBA00023242"/>
    </source>
</evidence>
<evidence type="ECO:0000259" key="6">
    <source>
        <dbReference type="PROSITE" id="PS51203"/>
    </source>
</evidence>
<comment type="subcellular location">
    <subcellularLocation>
        <location evidence="2">Cytoplasm</location>
    </subcellularLocation>
    <subcellularLocation>
        <location evidence="1">Nucleus</location>
    </subcellularLocation>
</comment>
<dbReference type="SUPFAM" id="SSF49764">
    <property type="entry name" value="HSP20-like chaperones"/>
    <property type="match status" value="1"/>
</dbReference>
<accession>A0A9P7KJQ4</accession>
<proteinExistence type="predicted"/>
<dbReference type="GO" id="GO:0005737">
    <property type="term" value="C:cytoplasm"/>
    <property type="evidence" value="ECO:0007669"/>
    <property type="project" value="UniProtKB-SubCell"/>
</dbReference>
<reference evidence="7" key="1">
    <citation type="submission" date="2021-02" db="EMBL/GenBank/DDBJ databases">
        <authorList>
            <person name="Nieuwenhuis M."/>
            <person name="Van De Peppel L.J.J."/>
        </authorList>
    </citation>
    <scope>NUCLEOTIDE SEQUENCE</scope>
    <source>
        <strain evidence="7">D49</strain>
    </source>
</reference>
<keyword evidence="4" id="KW-0963">Cytoplasm</keyword>
<dbReference type="Proteomes" id="UP000717328">
    <property type="component" value="Unassembled WGS sequence"/>
</dbReference>
<dbReference type="EMBL" id="JABCKI010000089">
    <property type="protein sequence ID" value="KAG5652903.1"/>
    <property type="molecule type" value="Genomic_DNA"/>
</dbReference>
<name>A0A9P7KJQ4_9AGAR</name>
<evidence type="ECO:0000256" key="1">
    <source>
        <dbReference type="ARBA" id="ARBA00004123"/>
    </source>
</evidence>
<dbReference type="PROSITE" id="PS51203">
    <property type="entry name" value="CS"/>
    <property type="match status" value="1"/>
</dbReference>
<keyword evidence="5" id="KW-0539">Nucleus</keyword>
<evidence type="ECO:0000256" key="4">
    <source>
        <dbReference type="ARBA" id="ARBA00022490"/>
    </source>
</evidence>
<dbReference type="PANTHER" id="PTHR21664:SF1">
    <property type="entry name" value="NUDC DOMAIN-CONTAINING PROTEIN 1"/>
    <property type="match status" value="1"/>
</dbReference>
<dbReference type="CDD" id="cd06467">
    <property type="entry name" value="p23_NUDC_like"/>
    <property type="match status" value="1"/>
</dbReference>
<protein>
    <recommendedName>
        <fullName evidence="3">NudC domain-containing protein 1</fullName>
    </recommendedName>
</protein>